<sequence>MLQRHATCNLIISCFLIVVPSPAVSSLNFKEERDVLSACLVRVSLALVGWRATLSLFGAISGGVVGCSRQWTLDGVVEPLAPCRERSPGFRGGPCQLLETRAIVSSGLRSGGGDSFEIRGQWKAFVDGDLQQFS</sequence>
<feature type="chain" id="PRO_5042852202" description="Secreted protein" evidence="1">
    <location>
        <begin position="26"/>
        <end position="134"/>
    </location>
</feature>
<accession>A0AAN6NPC8</accession>
<dbReference type="EMBL" id="MU859209">
    <property type="protein sequence ID" value="KAK3949552.1"/>
    <property type="molecule type" value="Genomic_DNA"/>
</dbReference>
<name>A0AAN6NPC8_9PEZI</name>
<dbReference type="AlphaFoldDB" id="A0AAN6NPC8"/>
<reference evidence="2" key="1">
    <citation type="journal article" date="2023" name="Mol. Phylogenet. Evol.">
        <title>Genome-scale phylogeny and comparative genomics of the fungal order Sordariales.</title>
        <authorList>
            <person name="Hensen N."/>
            <person name="Bonometti L."/>
            <person name="Westerberg I."/>
            <person name="Brannstrom I.O."/>
            <person name="Guillou S."/>
            <person name="Cros-Aarteil S."/>
            <person name="Calhoun S."/>
            <person name="Haridas S."/>
            <person name="Kuo A."/>
            <person name="Mondo S."/>
            <person name="Pangilinan J."/>
            <person name="Riley R."/>
            <person name="LaButti K."/>
            <person name="Andreopoulos B."/>
            <person name="Lipzen A."/>
            <person name="Chen C."/>
            <person name="Yan M."/>
            <person name="Daum C."/>
            <person name="Ng V."/>
            <person name="Clum A."/>
            <person name="Steindorff A."/>
            <person name="Ohm R.A."/>
            <person name="Martin F."/>
            <person name="Silar P."/>
            <person name="Natvig D.O."/>
            <person name="Lalanne C."/>
            <person name="Gautier V."/>
            <person name="Ament-Velasquez S.L."/>
            <person name="Kruys A."/>
            <person name="Hutchinson M.I."/>
            <person name="Powell A.J."/>
            <person name="Barry K."/>
            <person name="Miller A.N."/>
            <person name="Grigoriev I.V."/>
            <person name="Debuchy R."/>
            <person name="Gladieux P."/>
            <person name="Hiltunen Thoren M."/>
            <person name="Johannesson H."/>
        </authorList>
    </citation>
    <scope>NUCLEOTIDE SEQUENCE</scope>
    <source>
        <strain evidence="2">CBS 626.80</strain>
    </source>
</reference>
<evidence type="ECO:0008006" key="4">
    <source>
        <dbReference type="Google" id="ProtNLM"/>
    </source>
</evidence>
<dbReference type="Proteomes" id="UP001303222">
    <property type="component" value="Unassembled WGS sequence"/>
</dbReference>
<protein>
    <recommendedName>
        <fullName evidence="4">Secreted protein</fullName>
    </recommendedName>
</protein>
<reference evidence="2" key="2">
    <citation type="submission" date="2023-06" db="EMBL/GenBank/DDBJ databases">
        <authorList>
            <consortium name="Lawrence Berkeley National Laboratory"/>
            <person name="Mondo S.J."/>
            <person name="Hensen N."/>
            <person name="Bonometti L."/>
            <person name="Westerberg I."/>
            <person name="Brannstrom I.O."/>
            <person name="Guillou S."/>
            <person name="Cros-Aarteil S."/>
            <person name="Calhoun S."/>
            <person name="Haridas S."/>
            <person name="Kuo A."/>
            <person name="Pangilinan J."/>
            <person name="Riley R."/>
            <person name="Labutti K."/>
            <person name="Andreopoulos B."/>
            <person name="Lipzen A."/>
            <person name="Chen C."/>
            <person name="Yanf M."/>
            <person name="Daum C."/>
            <person name="Ng V."/>
            <person name="Clum A."/>
            <person name="Steindorff A."/>
            <person name="Ohm R."/>
            <person name="Martin F."/>
            <person name="Silar P."/>
            <person name="Natvig D."/>
            <person name="Lalanne C."/>
            <person name="Gautier V."/>
            <person name="Ament-Velasquez S.L."/>
            <person name="Kruys A."/>
            <person name="Hutchinson M.I."/>
            <person name="Powell A.J."/>
            <person name="Barry K."/>
            <person name="Miller A.N."/>
            <person name="Grigoriev I.V."/>
            <person name="Debuchy R."/>
            <person name="Gladieux P."/>
            <person name="Thoren M.H."/>
            <person name="Johannesson H."/>
        </authorList>
    </citation>
    <scope>NUCLEOTIDE SEQUENCE</scope>
    <source>
        <strain evidence="2">CBS 626.80</strain>
    </source>
</reference>
<gene>
    <name evidence="2" type="ORF">QBC32DRAFT_33505</name>
</gene>
<keyword evidence="3" id="KW-1185">Reference proteome</keyword>
<proteinExistence type="predicted"/>
<comment type="caution">
    <text evidence="2">The sequence shown here is derived from an EMBL/GenBank/DDBJ whole genome shotgun (WGS) entry which is preliminary data.</text>
</comment>
<keyword evidence="1" id="KW-0732">Signal</keyword>
<feature type="signal peptide" evidence="1">
    <location>
        <begin position="1"/>
        <end position="25"/>
    </location>
</feature>
<organism evidence="2 3">
    <name type="scientific">Pseudoneurospora amorphoporcata</name>
    <dbReference type="NCBI Taxonomy" id="241081"/>
    <lineage>
        <taxon>Eukaryota</taxon>
        <taxon>Fungi</taxon>
        <taxon>Dikarya</taxon>
        <taxon>Ascomycota</taxon>
        <taxon>Pezizomycotina</taxon>
        <taxon>Sordariomycetes</taxon>
        <taxon>Sordariomycetidae</taxon>
        <taxon>Sordariales</taxon>
        <taxon>Sordariaceae</taxon>
        <taxon>Pseudoneurospora</taxon>
    </lineage>
</organism>
<evidence type="ECO:0000256" key="1">
    <source>
        <dbReference type="SAM" id="SignalP"/>
    </source>
</evidence>
<evidence type="ECO:0000313" key="2">
    <source>
        <dbReference type="EMBL" id="KAK3949552.1"/>
    </source>
</evidence>
<evidence type="ECO:0000313" key="3">
    <source>
        <dbReference type="Proteomes" id="UP001303222"/>
    </source>
</evidence>